<evidence type="ECO:0000256" key="2">
    <source>
        <dbReference type="ARBA" id="ARBA00022676"/>
    </source>
</evidence>
<dbReference type="AlphaFoldDB" id="A0AAW3X2U9"/>
<evidence type="ECO:0000259" key="4">
    <source>
        <dbReference type="Pfam" id="PF00535"/>
    </source>
</evidence>
<evidence type="ECO:0000256" key="1">
    <source>
        <dbReference type="ARBA" id="ARBA00006739"/>
    </source>
</evidence>
<keyword evidence="6" id="KW-1185">Reference proteome</keyword>
<sequence>MRSIDMKYSVLMPVYRKENPFYFYRAALSMMKQSVSPDEFVLVCDGPLTEELDAVIRKLEETWSEQVKIVRLPENRGIGPALAAGVESCRNNLIARMDSDDIACPERCEKQLVQFRGNPALALASGAIAEFEMDSLEKAANMQWTIDTPKEPVEIPEDCCITGTRTLPCGYEEILIFARKRNPMNHMAVMMRRDAVLAVGNYRAVKGAEDYELWVRMLQAGYRAENLPDVLVYARTGNGMMQRRGGLAYARENIRLQTHFYKSGFLTFPEYISNCAVRVAASILPVGIRGYLYQKKLRERMHA</sequence>
<name>A0AAW3X2U9_9CLOT</name>
<dbReference type="InterPro" id="IPR050834">
    <property type="entry name" value="Glycosyltransf_2"/>
</dbReference>
<dbReference type="Gene3D" id="3.90.550.10">
    <property type="entry name" value="Spore Coat Polysaccharide Biosynthesis Protein SpsA, Chain A"/>
    <property type="match status" value="1"/>
</dbReference>
<dbReference type="SUPFAM" id="SSF53448">
    <property type="entry name" value="Nucleotide-diphospho-sugar transferases"/>
    <property type="match status" value="1"/>
</dbReference>
<dbReference type="InterPro" id="IPR029044">
    <property type="entry name" value="Nucleotide-diphossugar_trans"/>
</dbReference>
<dbReference type="PANTHER" id="PTHR43685:SF5">
    <property type="entry name" value="GLYCOSYLTRANSFERASE EPSE-RELATED"/>
    <property type="match status" value="1"/>
</dbReference>
<keyword evidence="3" id="KW-0808">Transferase</keyword>
<evidence type="ECO:0000313" key="5">
    <source>
        <dbReference type="EMBL" id="MBC5656951.1"/>
    </source>
</evidence>
<dbReference type="PANTHER" id="PTHR43685">
    <property type="entry name" value="GLYCOSYLTRANSFERASE"/>
    <property type="match status" value="1"/>
</dbReference>
<accession>A0AAW3X2U9</accession>
<feature type="domain" description="Glycosyltransferase 2-like" evidence="4">
    <location>
        <begin position="9"/>
        <end position="132"/>
    </location>
</feature>
<comment type="similarity">
    <text evidence="1">Belongs to the glycosyltransferase 2 family.</text>
</comment>
<gene>
    <name evidence="5" type="ORF">H8S19_07710</name>
</gene>
<dbReference type="Proteomes" id="UP000653904">
    <property type="component" value="Unassembled WGS sequence"/>
</dbReference>
<protein>
    <submittedName>
        <fullName evidence="5">Glycosyltransferase</fullName>
    </submittedName>
</protein>
<dbReference type="RefSeq" id="WP_118472845.1">
    <property type="nucleotide sequence ID" value="NZ_JACOOW010000008.1"/>
</dbReference>
<dbReference type="Pfam" id="PF00535">
    <property type="entry name" value="Glycos_transf_2"/>
    <property type="match status" value="1"/>
</dbReference>
<organism evidence="5 6">
    <name type="scientific">Clostridium segne</name>
    <dbReference type="NCBI Taxonomy" id="2763038"/>
    <lineage>
        <taxon>Bacteria</taxon>
        <taxon>Bacillati</taxon>
        <taxon>Bacillota</taxon>
        <taxon>Clostridia</taxon>
        <taxon>Eubacteriales</taxon>
        <taxon>Clostridiaceae</taxon>
        <taxon>Clostridium</taxon>
    </lineage>
</organism>
<evidence type="ECO:0000256" key="3">
    <source>
        <dbReference type="ARBA" id="ARBA00022679"/>
    </source>
</evidence>
<dbReference type="InterPro" id="IPR001173">
    <property type="entry name" value="Glyco_trans_2-like"/>
</dbReference>
<dbReference type="EMBL" id="JACOOW010000008">
    <property type="protein sequence ID" value="MBC5656951.1"/>
    <property type="molecule type" value="Genomic_DNA"/>
</dbReference>
<dbReference type="GO" id="GO:0016757">
    <property type="term" value="F:glycosyltransferase activity"/>
    <property type="evidence" value="ECO:0007669"/>
    <property type="project" value="UniProtKB-KW"/>
</dbReference>
<proteinExistence type="inferred from homology"/>
<comment type="caution">
    <text evidence="5">The sequence shown here is derived from an EMBL/GenBank/DDBJ whole genome shotgun (WGS) entry which is preliminary data.</text>
</comment>
<reference evidence="5 6" key="1">
    <citation type="submission" date="2020-08" db="EMBL/GenBank/DDBJ databases">
        <title>Genome public.</title>
        <authorList>
            <person name="Liu C."/>
            <person name="Sun Q."/>
        </authorList>
    </citation>
    <scope>NUCLEOTIDE SEQUENCE [LARGE SCALE GENOMIC DNA]</scope>
    <source>
        <strain evidence="5 6">BX14</strain>
    </source>
</reference>
<evidence type="ECO:0000313" key="6">
    <source>
        <dbReference type="Proteomes" id="UP000653904"/>
    </source>
</evidence>
<keyword evidence="2" id="KW-0328">Glycosyltransferase</keyword>